<comment type="caution">
    <text evidence="1">The sequence shown here is derived from an EMBL/GenBank/DDBJ whole genome shotgun (WGS) entry which is preliminary data.</text>
</comment>
<dbReference type="AlphaFoldDB" id="A0A6I4P2A8"/>
<dbReference type="EMBL" id="WSTA01000006">
    <property type="protein sequence ID" value="MWB97407.1"/>
    <property type="molecule type" value="Genomic_DNA"/>
</dbReference>
<gene>
    <name evidence="1" type="ORF">GB864_02380</name>
</gene>
<name>A0A6I4P2A8_9MICO</name>
<proteinExistence type="predicted"/>
<protein>
    <submittedName>
        <fullName evidence="1">Uncharacterized protein</fullName>
    </submittedName>
</protein>
<sequence length="122" mass="13140">MNGTRTAHVPRAPLRDRRAVAEVEREAQGAENAGSISITEIEAIEHLTTAQFDLMVARAFAPGPVGRLETRSFGDRLLAALERLATGMLLPGSASLALAAGAPLGPMYPFMWGYGQWHDPRD</sequence>
<dbReference type="Proteomes" id="UP000438182">
    <property type="component" value="Unassembled WGS sequence"/>
</dbReference>
<organism evidence="1 2">
    <name type="scientific">Agromyces seonyuensis</name>
    <dbReference type="NCBI Taxonomy" id="2662446"/>
    <lineage>
        <taxon>Bacteria</taxon>
        <taxon>Bacillati</taxon>
        <taxon>Actinomycetota</taxon>
        <taxon>Actinomycetes</taxon>
        <taxon>Micrococcales</taxon>
        <taxon>Microbacteriaceae</taxon>
        <taxon>Agromyces</taxon>
    </lineage>
</organism>
<evidence type="ECO:0000313" key="2">
    <source>
        <dbReference type="Proteomes" id="UP000438182"/>
    </source>
</evidence>
<reference evidence="1 2" key="1">
    <citation type="submission" date="2019-12" db="EMBL/GenBank/DDBJ databases">
        <authorList>
            <person name="Kim Y.S."/>
        </authorList>
    </citation>
    <scope>NUCLEOTIDE SEQUENCE [LARGE SCALE GENOMIC DNA]</scope>
    <source>
        <strain evidence="1 2">MMS17-SY077</strain>
    </source>
</reference>
<dbReference type="RefSeq" id="WP_160422752.1">
    <property type="nucleotide sequence ID" value="NZ_WSTA01000006.1"/>
</dbReference>
<keyword evidence="2" id="KW-1185">Reference proteome</keyword>
<evidence type="ECO:0000313" key="1">
    <source>
        <dbReference type="EMBL" id="MWB97407.1"/>
    </source>
</evidence>
<accession>A0A6I4P2A8</accession>